<dbReference type="Pfam" id="PF12494">
    <property type="entry name" value="DUF3695"/>
    <property type="match status" value="1"/>
</dbReference>
<dbReference type="VEuPathDB" id="VectorBase:AMAM021914"/>
<sequence length="188" mass="21378">MVLKEPETPVKRERNEEHIPCIDGEGVYRKTLPVPPEPHPSKRWSDSLPPNERVFYHQTLSSARRAAHFINHGKIPVDSLDITLAAQYNHSDDLFLGKNDVVLQEETLGKSTFRRLRNTRDLIPEKIIPLKHPLLIGGLREKASPNSVKLMNTGPHTPLTNPGYSLLWEKETTHYRRKCTAAIATRIG</sequence>
<dbReference type="InterPro" id="IPR022179">
    <property type="entry name" value="CFAP276"/>
</dbReference>
<name>A0A182T8S6_9DIPT</name>
<protein>
    <submittedName>
        <fullName evidence="1">Uncharacterized protein</fullName>
    </submittedName>
</protein>
<keyword evidence="2" id="KW-1185">Reference proteome</keyword>
<dbReference type="Proteomes" id="UP000075901">
    <property type="component" value="Unassembled WGS sequence"/>
</dbReference>
<evidence type="ECO:0000313" key="2">
    <source>
        <dbReference type="Proteomes" id="UP000075901"/>
    </source>
</evidence>
<reference evidence="1" key="2">
    <citation type="submission" date="2020-05" db="UniProtKB">
        <authorList>
            <consortium name="EnsemblMetazoa"/>
        </authorList>
    </citation>
    <scope>IDENTIFICATION</scope>
    <source>
        <strain evidence="1">maculatus3</strain>
    </source>
</reference>
<organism evidence="1 2">
    <name type="scientific">Anopheles maculatus</name>
    <dbReference type="NCBI Taxonomy" id="74869"/>
    <lineage>
        <taxon>Eukaryota</taxon>
        <taxon>Metazoa</taxon>
        <taxon>Ecdysozoa</taxon>
        <taxon>Arthropoda</taxon>
        <taxon>Hexapoda</taxon>
        <taxon>Insecta</taxon>
        <taxon>Pterygota</taxon>
        <taxon>Neoptera</taxon>
        <taxon>Endopterygota</taxon>
        <taxon>Diptera</taxon>
        <taxon>Nematocera</taxon>
        <taxon>Culicoidea</taxon>
        <taxon>Culicidae</taxon>
        <taxon>Anophelinae</taxon>
        <taxon>Anopheles</taxon>
        <taxon>Anopheles maculatus group</taxon>
    </lineage>
</organism>
<dbReference type="EnsemblMetazoa" id="AMAM021914-RA">
    <property type="protein sequence ID" value="AMAM021914-PA"/>
    <property type="gene ID" value="AMAM021914"/>
</dbReference>
<dbReference type="AlphaFoldDB" id="A0A182T8S6"/>
<proteinExistence type="predicted"/>
<evidence type="ECO:0000313" key="1">
    <source>
        <dbReference type="EnsemblMetazoa" id="AMAM021914-PA"/>
    </source>
</evidence>
<accession>A0A182T8S6</accession>
<reference evidence="2" key="1">
    <citation type="submission" date="2013-09" db="EMBL/GenBank/DDBJ databases">
        <title>The Genome Sequence of Anopheles maculatus species B.</title>
        <authorList>
            <consortium name="The Broad Institute Genomics Platform"/>
            <person name="Neafsey D.E."/>
            <person name="Besansky N."/>
            <person name="Howell P."/>
            <person name="Walton C."/>
            <person name="Young S.K."/>
            <person name="Zeng Q."/>
            <person name="Gargeya S."/>
            <person name="Fitzgerald M."/>
            <person name="Haas B."/>
            <person name="Abouelleil A."/>
            <person name="Allen A.W."/>
            <person name="Alvarado L."/>
            <person name="Arachchi H.M."/>
            <person name="Berlin A.M."/>
            <person name="Chapman S.B."/>
            <person name="Gainer-Dewar J."/>
            <person name="Goldberg J."/>
            <person name="Griggs A."/>
            <person name="Gujja S."/>
            <person name="Hansen M."/>
            <person name="Howarth C."/>
            <person name="Imamovic A."/>
            <person name="Ireland A."/>
            <person name="Larimer J."/>
            <person name="McCowan C."/>
            <person name="Murphy C."/>
            <person name="Pearson M."/>
            <person name="Poon T.W."/>
            <person name="Priest M."/>
            <person name="Roberts A."/>
            <person name="Saif S."/>
            <person name="Shea T."/>
            <person name="Sisk P."/>
            <person name="Sykes S."/>
            <person name="Wortman J."/>
            <person name="Nusbaum C."/>
            <person name="Birren B."/>
        </authorList>
    </citation>
    <scope>NUCLEOTIDE SEQUENCE [LARGE SCALE GENOMIC DNA]</scope>
    <source>
        <strain evidence="2">maculatus3</strain>
    </source>
</reference>